<evidence type="ECO:0000256" key="1">
    <source>
        <dbReference type="ARBA" id="ARBA00022723"/>
    </source>
</evidence>
<dbReference type="OrthoDB" id="8062037at2759"/>
<dbReference type="GO" id="GO:0046872">
    <property type="term" value="F:metal ion binding"/>
    <property type="evidence" value="ECO:0007669"/>
    <property type="project" value="UniProtKB-KW"/>
</dbReference>
<dbReference type="AlphaFoldDB" id="A0A4P9WC13"/>
<organism evidence="7 8">
    <name type="scientific">Blyttiomyces helicus</name>
    <dbReference type="NCBI Taxonomy" id="388810"/>
    <lineage>
        <taxon>Eukaryota</taxon>
        <taxon>Fungi</taxon>
        <taxon>Fungi incertae sedis</taxon>
        <taxon>Chytridiomycota</taxon>
        <taxon>Chytridiomycota incertae sedis</taxon>
        <taxon>Chytridiomycetes</taxon>
        <taxon>Chytridiomycetes incertae sedis</taxon>
        <taxon>Blyttiomyces</taxon>
    </lineage>
</organism>
<dbReference type="Gene3D" id="2.10.110.10">
    <property type="entry name" value="Cysteine Rich Protein"/>
    <property type="match status" value="1"/>
</dbReference>
<feature type="region of interest" description="Disordered" evidence="5">
    <location>
        <begin position="18"/>
        <end position="50"/>
    </location>
</feature>
<dbReference type="SUPFAM" id="SSF57716">
    <property type="entry name" value="Glucocorticoid receptor-like (DNA-binding domain)"/>
    <property type="match status" value="1"/>
</dbReference>
<protein>
    <recommendedName>
        <fullName evidence="6">LIM zinc-binding domain-containing protein</fullName>
    </recommendedName>
</protein>
<evidence type="ECO:0000256" key="3">
    <source>
        <dbReference type="ARBA" id="ARBA00023038"/>
    </source>
</evidence>
<keyword evidence="1 4" id="KW-0479">Metal-binding</keyword>
<keyword evidence="8" id="KW-1185">Reference proteome</keyword>
<evidence type="ECO:0000259" key="6">
    <source>
        <dbReference type="PROSITE" id="PS50023"/>
    </source>
</evidence>
<evidence type="ECO:0000313" key="7">
    <source>
        <dbReference type="EMBL" id="RKO90179.1"/>
    </source>
</evidence>
<evidence type="ECO:0000256" key="4">
    <source>
        <dbReference type="PROSITE-ProRule" id="PRU00125"/>
    </source>
</evidence>
<dbReference type="PANTHER" id="PTHR24206">
    <property type="entry name" value="OS06G0237300 PROTEIN"/>
    <property type="match status" value="1"/>
</dbReference>
<dbReference type="PROSITE" id="PS50023">
    <property type="entry name" value="LIM_DOMAIN_2"/>
    <property type="match status" value="1"/>
</dbReference>
<feature type="domain" description="LIM zinc-binding" evidence="6">
    <location>
        <begin position="94"/>
        <end position="157"/>
    </location>
</feature>
<feature type="region of interest" description="Disordered" evidence="5">
    <location>
        <begin position="64"/>
        <end position="86"/>
    </location>
</feature>
<dbReference type="EMBL" id="KZ995688">
    <property type="protein sequence ID" value="RKO90179.1"/>
    <property type="molecule type" value="Genomic_DNA"/>
</dbReference>
<dbReference type="InterPro" id="IPR001781">
    <property type="entry name" value="Znf_LIM"/>
</dbReference>
<keyword evidence="3 4" id="KW-0440">LIM domain</keyword>
<evidence type="ECO:0000256" key="5">
    <source>
        <dbReference type="SAM" id="MobiDB-lite"/>
    </source>
</evidence>
<evidence type="ECO:0000313" key="8">
    <source>
        <dbReference type="Proteomes" id="UP000269721"/>
    </source>
</evidence>
<proteinExistence type="predicted"/>
<gene>
    <name evidence="7" type="ORF">BDK51DRAFT_29980</name>
</gene>
<dbReference type="Proteomes" id="UP000269721">
    <property type="component" value="Unassembled WGS sequence"/>
</dbReference>
<keyword evidence="2 4" id="KW-0862">Zinc</keyword>
<feature type="compositionally biased region" description="Low complexity" evidence="5">
    <location>
        <begin position="64"/>
        <end position="81"/>
    </location>
</feature>
<accession>A0A4P9WC13</accession>
<dbReference type="SMART" id="SM00132">
    <property type="entry name" value="LIM"/>
    <property type="match status" value="1"/>
</dbReference>
<name>A0A4P9WC13_9FUNG</name>
<sequence length="182" mass="19628">MSDFSSRLQFFAQFQNSQVRGASPGATKSAPATAAQTQSGGTDQAADESGRFLTLKERLARYGSSASASPSPQAEAASVSAGTSPGDVMRGAAPRVVHDEIKVSKVYVVEQVTVDNRVFHKTCLRCQHCKSTLKMGNLASMGGQYYCKPHFISLFKSKGNYNEGFGQEEAKRAWLKDHQGRA</sequence>
<evidence type="ECO:0000256" key="2">
    <source>
        <dbReference type="ARBA" id="ARBA00022833"/>
    </source>
</evidence>
<reference evidence="8" key="1">
    <citation type="journal article" date="2018" name="Nat. Microbiol.">
        <title>Leveraging single-cell genomics to expand the fungal tree of life.</title>
        <authorList>
            <person name="Ahrendt S.R."/>
            <person name="Quandt C.A."/>
            <person name="Ciobanu D."/>
            <person name="Clum A."/>
            <person name="Salamov A."/>
            <person name="Andreopoulos B."/>
            <person name="Cheng J.F."/>
            <person name="Woyke T."/>
            <person name="Pelin A."/>
            <person name="Henrissat B."/>
            <person name="Reynolds N.K."/>
            <person name="Benny G.L."/>
            <person name="Smith M.E."/>
            <person name="James T.Y."/>
            <person name="Grigoriev I.V."/>
        </authorList>
    </citation>
    <scope>NUCLEOTIDE SEQUENCE [LARGE SCALE GENOMIC DNA]</scope>
</reference>
<dbReference type="Pfam" id="PF00412">
    <property type="entry name" value="LIM"/>
    <property type="match status" value="1"/>
</dbReference>